<dbReference type="InterPro" id="IPR001279">
    <property type="entry name" value="Metallo-B-lactamas"/>
</dbReference>
<dbReference type="PANTHER" id="PTHR42951">
    <property type="entry name" value="METALLO-BETA-LACTAMASE DOMAIN-CONTAINING"/>
    <property type="match status" value="1"/>
</dbReference>
<protein>
    <submittedName>
        <fullName evidence="2">MBL fold metallo-hydrolase</fullName>
    </submittedName>
</protein>
<dbReference type="Pfam" id="PF00753">
    <property type="entry name" value="Lactamase_B"/>
    <property type="match status" value="1"/>
</dbReference>
<dbReference type="RefSeq" id="WP_103892225.1">
    <property type="nucleotide sequence ID" value="NZ_CP027768.1"/>
</dbReference>
<dbReference type="AlphaFoldDB" id="A0A3G5FHX7"/>
<keyword evidence="2" id="KW-0378">Hydrolase</keyword>
<sequence>MELQQLTNHIFYYPHQTETDRPMLAYVKGDKLSLAIDAGNSSDHVAEFYQALQNKNHKFPDLTVITHWHWDHTFGMHKVNGLTITNNTTNQILQMEKEKIQNEKYLKALKSENPFLAKEFSDGKAINIVSSDVQFKNELSLSLGHLTAKIFHTTSPHSPDSSLIYIPEEKVLFLGDATSEDFENNGYMDQNKLKSLITGIEKIDCNYCMLGHAQPLQKNELVDYLKSTIS</sequence>
<evidence type="ECO:0000313" key="2">
    <source>
        <dbReference type="EMBL" id="AYW49946.1"/>
    </source>
</evidence>
<organism evidence="2 3">
    <name type="scientific">Tetragenococcus halophilus</name>
    <name type="common">Pediococcus halophilus</name>
    <dbReference type="NCBI Taxonomy" id="51669"/>
    <lineage>
        <taxon>Bacteria</taxon>
        <taxon>Bacillati</taxon>
        <taxon>Bacillota</taxon>
        <taxon>Bacilli</taxon>
        <taxon>Lactobacillales</taxon>
        <taxon>Enterococcaceae</taxon>
        <taxon>Tetragenococcus</taxon>
    </lineage>
</organism>
<reference evidence="2 3" key="1">
    <citation type="journal article" date="2012" name="Int. J. Syst. Evol. Microbiol.">
        <title>Characterization of Tetragenococcus strains from sugar thick juice reveals a novel species, Tetragenococcus osmophilus sp. nov., and divides Tetragenococcus halophilus into two subspecies, T. halophilus subsp. halophilus subsp. nov. and T. halophilus subsp. flandriensis subsp. nov.</title>
        <authorList>
            <person name="Juste A."/>
            <person name="Van Trappen S."/>
            <person name="Verreth C."/>
            <person name="Cleenwerck I."/>
            <person name="De Vos P."/>
            <person name="Lievens B."/>
            <person name="Willems K.A."/>
        </authorList>
    </citation>
    <scope>NUCLEOTIDE SEQUENCE [LARGE SCALE GENOMIC DNA]</scope>
    <source>
        <strain evidence="2 3">LMG 26042</strain>
    </source>
</reference>
<accession>A0A3G5FHX7</accession>
<dbReference type="PANTHER" id="PTHR42951:SF4">
    <property type="entry name" value="ACYL-COENZYME A THIOESTERASE MBLAC2"/>
    <property type="match status" value="1"/>
</dbReference>
<dbReference type="Proteomes" id="UP000280475">
    <property type="component" value="Chromosome"/>
</dbReference>
<dbReference type="SUPFAM" id="SSF56281">
    <property type="entry name" value="Metallo-hydrolase/oxidoreductase"/>
    <property type="match status" value="1"/>
</dbReference>
<feature type="domain" description="Metallo-beta-lactamase" evidence="1">
    <location>
        <begin position="22"/>
        <end position="212"/>
    </location>
</feature>
<name>A0A3G5FHX7_TETHA</name>
<dbReference type="SMART" id="SM00849">
    <property type="entry name" value="Lactamase_B"/>
    <property type="match status" value="1"/>
</dbReference>
<dbReference type="InterPro" id="IPR036866">
    <property type="entry name" value="RibonucZ/Hydroxyglut_hydro"/>
</dbReference>
<gene>
    <name evidence="2" type="ORF">C7H83_05430</name>
</gene>
<dbReference type="EMBL" id="CP027768">
    <property type="protein sequence ID" value="AYW49946.1"/>
    <property type="molecule type" value="Genomic_DNA"/>
</dbReference>
<proteinExistence type="predicted"/>
<dbReference type="Gene3D" id="3.60.15.10">
    <property type="entry name" value="Ribonuclease Z/Hydroxyacylglutathione hydrolase-like"/>
    <property type="match status" value="1"/>
</dbReference>
<dbReference type="GO" id="GO:0016787">
    <property type="term" value="F:hydrolase activity"/>
    <property type="evidence" value="ECO:0007669"/>
    <property type="project" value="UniProtKB-KW"/>
</dbReference>
<evidence type="ECO:0000313" key="3">
    <source>
        <dbReference type="Proteomes" id="UP000280475"/>
    </source>
</evidence>
<evidence type="ECO:0000259" key="1">
    <source>
        <dbReference type="SMART" id="SM00849"/>
    </source>
</evidence>
<dbReference type="InterPro" id="IPR050855">
    <property type="entry name" value="NDM-1-like"/>
</dbReference>